<dbReference type="Pfam" id="PF02572">
    <property type="entry name" value="CobA_CobO_BtuR"/>
    <property type="match status" value="1"/>
</dbReference>
<protein>
    <submittedName>
        <fullName evidence="1">Cob(I)yrinic acid a,c-diamide adenosyltransferase</fullName>
    </submittedName>
</protein>
<dbReference type="InterPro" id="IPR003724">
    <property type="entry name" value="CblAdoTrfase_CobA"/>
</dbReference>
<dbReference type="PANTHER" id="PTHR46638:SF1">
    <property type="entry name" value="CORRINOID ADENOSYLTRANSFERASE"/>
    <property type="match status" value="1"/>
</dbReference>
<dbReference type="PANTHER" id="PTHR46638">
    <property type="entry name" value="CORRINOID ADENOSYLTRANSFERASE"/>
    <property type="match status" value="1"/>
</dbReference>
<dbReference type="Proteomes" id="UP000823935">
    <property type="component" value="Unassembled WGS sequence"/>
</dbReference>
<dbReference type="EMBL" id="DVIQ01000084">
    <property type="protein sequence ID" value="HIS32506.1"/>
    <property type="molecule type" value="Genomic_DNA"/>
</dbReference>
<dbReference type="InterPro" id="IPR027417">
    <property type="entry name" value="P-loop_NTPase"/>
</dbReference>
<reference evidence="1" key="2">
    <citation type="journal article" date="2021" name="PeerJ">
        <title>Extensive microbial diversity within the chicken gut microbiome revealed by metagenomics and culture.</title>
        <authorList>
            <person name="Gilroy R."/>
            <person name="Ravi A."/>
            <person name="Getino M."/>
            <person name="Pursley I."/>
            <person name="Horton D.L."/>
            <person name="Alikhan N.F."/>
            <person name="Baker D."/>
            <person name="Gharbi K."/>
            <person name="Hall N."/>
            <person name="Watson M."/>
            <person name="Adriaenssens E.M."/>
            <person name="Foster-Nyarko E."/>
            <person name="Jarju S."/>
            <person name="Secka A."/>
            <person name="Antonio M."/>
            <person name="Oren A."/>
            <person name="Chaudhuri R.R."/>
            <person name="La Ragione R."/>
            <person name="Hildebrand F."/>
            <person name="Pallen M.J."/>
        </authorList>
    </citation>
    <scope>NUCLEOTIDE SEQUENCE</scope>
    <source>
        <strain evidence="1">CHK190-19873</strain>
    </source>
</reference>
<dbReference type="GO" id="GO:0009236">
    <property type="term" value="P:cobalamin biosynthetic process"/>
    <property type="evidence" value="ECO:0007669"/>
    <property type="project" value="InterPro"/>
</dbReference>
<reference evidence="1" key="1">
    <citation type="submission" date="2020-10" db="EMBL/GenBank/DDBJ databases">
        <authorList>
            <person name="Gilroy R."/>
        </authorList>
    </citation>
    <scope>NUCLEOTIDE SEQUENCE</scope>
    <source>
        <strain evidence="1">CHK190-19873</strain>
    </source>
</reference>
<dbReference type="GO" id="GO:0008817">
    <property type="term" value="F:corrinoid adenosyltransferase activity"/>
    <property type="evidence" value="ECO:0007669"/>
    <property type="project" value="InterPro"/>
</dbReference>
<dbReference type="PIRSF" id="PIRSF015617">
    <property type="entry name" value="Adensltrnsf_CobA"/>
    <property type="match status" value="1"/>
</dbReference>
<accession>A0A9D1JKQ7</accession>
<evidence type="ECO:0000313" key="2">
    <source>
        <dbReference type="Proteomes" id="UP000823935"/>
    </source>
</evidence>
<dbReference type="AlphaFoldDB" id="A0A9D1JKQ7"/>
<name>A0A9D1JKQ7_9FIRM</name>
<dbReference type="Gene3D" id="3.40.50.300">
    <property type="entry name" value="P-loop containing nucleotide triphosphate hydrolases"/>
    <property type="match status" value="1"/>
</dbReference>
<dbReference type="SUPFAM" id="SSF52540">
    <property type="entry name" value="P-loop containing nucleoside triphosphate hydrolases"/>
    <property type="match status" value="1"/>
</dbReference>
<organism evidence="1 2">
    <name type="scientific">Candidatus Limivivens intestinipullorum</name>
    <dbReference type="NCBI Taxonomy" id="2840858"/>
    <lineage>
        <taxon>Bacteria</taxon>
        <taxon>Bacillati</taxon>
        <taxon>Bacillota</taxon>
        <taxon>Clostridia</taxon>
        <taxon>Lachnospirales</taxon>
        <taxon>Lachnospiraceae</taxon>
        <taxon>Lachnospiraceae incertae sedis</taxon>
        <taxon>Candidatus Limivivens</taxon>
    </lineage>
</organism>
<gene>
    <name evidence="1" type="ORF">IAB44_13330</name>
</gene>
<comment type="caution">
    <text evidence="1">The sequence shown here is derived from an EMBL/GenBank/DDBJ whole genome shotgun (WGS) entry which is preliminary data.</text>
</comment>
<dbReference type="GO" id="GO:0005524">
    <property type="term" value="F:ATP binding"/>
    <property type="evidence" value="ECO:0007669"/>
    <property type="project" value="InterPro"/>
</dbReference>
<evidence type="ECO:0000313" key="1">
    <source>
        <dbReference type="EMBL" id="HIS32506.1"/>
    </source>
</evidence>
<proteinExistence type="predicted"/>
<sequence>MDKGTVHIYYGTGKGKTTAAIGQAIKTASEGKTAFVIQFLKERKEDEIGFLKRLEPEVKLFRFQKSVLSYGDLSDEEQADENQNLRNGLNFAKKVLVTEECDVLVLDEVLGLLRYGIVTAEELRQVIEARDENTTVILTGSDGVEELWDLADEVTELVTRKSAVDNTI</sequence>